<dbReference type="PANTHER" id="PTHR33337:SF40">
    <property type="entry name" value="CENP-V_GFA DOMAIN-CONTAINING PROTEIN-RELATED"/>
    <property type="match status" value="1"/>
</dbReference>
<dbReference type="PANTHER" id="PTHR33337">
    <property type="entry name" value="GFA DOMAIN-CONTAINING PROTEIN"/>
    <property type="match status" value="1"/>
</dbReference>
<dbReference type="AlphaFoldDB" id="A0A5E4SKI4"/>
<dbReference type="PROSITE" id="PS51891">
    <property type="entry name" value="CENP_V_GFA"/>
    <property type="match status" value="1"/>
</dbReference>
<dbReference type="EMBL" id="CABPSM010000002">
    <property type="protein sequence ID" value="VVD75845.1"/>
    <property type="molecule type" value="Genomic_DNA"/>
</dbReference>
<comment type="similarity">
    <text evidence="1">Belongs to the Gfa family.</text>
</comment>
<evidence type="ECO:0000256" key="3">
    <source>
        <dbReference type="ARBA" id="ARBA00022833"/>
    </source>
</evidence>
<evidence type="ECO:0000313" key="7">
    <source>
        <dbReference type="Proteomes" id="UP000343317"/>
    </source>
</evidence>
<evidence type="ECO:0000256" key="1">
    <source>
        <dbReference type="ARBA" id="ARBA00005495"/>
    </source>
</evidence>
<dbReference type="SUPFAM" id="SSF51316">
    <property type="entry name" value="Mss4-like"/>
    <property type="match status" value="1"/>
</dbReference>
<dbReference type="RefSeq" id="WP_150619366.1">
    <property type="nucleotide sequence ID" value="NZ_CABPSM010000002.1"/>
</dbReference>
<sequence length="131" mass="14522">MKGSCLCGAVTYEVDQFSGPIAHCSCVTCRKAHGAAFTTTAAAQHAHFRFTRGADHVASFRSSPDKARYFCPSCGTHLVAMRDGQPNVIVRVASLDDDPGLRAQFHIWTSHEVPWLDYRDVPRFEAWQPGR</sequence>
<gene>
    <name evidence="6" type="ORF">PHO31112_00836</name>
</gene>
<evidence type="ECO:0000313" key="6">
    <source>
        <dbReference type="EMBL" id="VVD75845.1"/>
    </source>
</evidence>
<keyword evidence="3" id="KW-0862">Zinc</keyword>
<dbReference type="GO" id="GO:0046872">
    <property type="term" value="F:metal ion binding"/>
    <property type="evidence" value="ECO:0007669"/>
    <property type="project" value="UniProtKB-KW"/>
</dbReference>
<evidence type="ECO:0000256" key="2">
    <source>
        <dbReference type="ARBA" id="ARBA00022723"/>
    </source>
</evidence>
<feature type="domain" description="CENP-V/GFA" evidence="5">
    <location>
        <begin position="1"/>
        <end position="116"/>
    </location>
</feature>
<dbReference type="Proteomes" id="UP000343317">
    <property type="component" value="Unassembled WGS sequence"/>
</dbReference>
<protein>
    <submittedName>
        <fullName evidence="6">Ribulose phosphate epimerase</fullName>
    </submittedName>
</protein>
<dbReference type="InterPro" id="IPR011057">
    <property type="entry name" value="Mss4-like_sf"/>
</dbReference>
<keyword evidence="4" id="KW-0456">Lyase</keyword>
<keyword evidence="2" id="KW-0479">Metal-binding</keyword>
<dbReference type="GO" id="GO:0016846">
    <property type="term" value="F:carbon-sulfur lyase activity"/>
    <property type="evidence" value="ECO:0007669"/>
    <property type="project" value="InterPro"/>
</dbReference>
<evidence type="ECO:0000256" key="4">
    <source>
        <dbReference type="ARBA" id="ARBA00023239"/>
    </source>
</evidence>
<evidence type="ECO:0000259" key="5">
    <source>
        <dbReference type="PROSITE" id="PS51891"/>
    </source>
</evidence>
<organism evidence="6 7">
    <name type="scientific">Pandoraea horticolens</name>
    <dbReference type="NCBI Taxonomy" id="2508298"/>
    <lineage>
        <taxon>Bacteria</taxon>
        <taxon>Pseudomonadati</taxon>
        <taxon>Pseudomonadota</taxon>
        <taxon>Betaproteobacteria</taxon>
        <taxon>Burkholderiales</taxon>
        <taxon>Burkholderiaceae</taxon>
        <taxon>Pandoraea</taxon>
    </lineage>
</organism>
<dbReference type="InterPro" id="IPR006913">
    <property type="entry name" value="CENP-V/GFA"/>
</dbReference>
<proteinExistence type="inferred from homology"/>
<dbReference type="Pfam" id="PF04828">
    <property type="entry name" value="GFA"/>
    <property type="match status" value="1"/>
</dbReference>
<accession>A0A5E4SKI4</accession>
<name>A0A5E4SKI4_9BURK</name>
<reference evidence="6 7" key="1">
    <citation type="submission" date="2019-08" db="EMBL/GenBank/DDBJ databases">
        <authorList>
            <person name="Peeters C."/>
        </authorList>
    </citation>
    <scope>NUCLEOTIDE SEQUENCE [LARGE SCALE GENOMIC DNA]</scope>
    <source>
        <strain evidence="6 7">LMG 31112</strain>
    </source>
</reference>
<dbReference type="Gene3D" id="3.90.1590.10">
    <property type="entry name" value="glutathione-dependent formaldehyde- activating enzyme (gfa)"/>
    <property type="match status" value="1"/>
</dbReference>
<keyword evidence="7" id="KW-1185">Reference proteome</keyword>